<keyword evidence="10" id="KW-1133">Transmembrane helix</keyword>
<dbReference type="SUPFAM" id="SSF55874">
    <property type="entry name" value="ATPase domain of HSP90 chaperone/DNA topoisomerase II/histidine kinase"/>
    <property type="match status" value="1"/>
</dbReference>
<keyword evidence="7" id="KW-0547">Nucleotide-binding</keyword>
<feature type="transmembrane region" description="Helical" evidence="10">
    <location>
        <begin position="63"/>
        <end position="83"/>
    </location>
</feature>
<feature type="transmembrane region" description="Helical" evidence="10">
    <location>
        <begin position="179"/>
        <end position="198"/>
    </location>
</feature>
<evidence type="ECO:0000256" key="9">
    <source>
        <dbReference type="ARBA" id="ARBA00022840"/>
    </source>
</evidence>
<name>A0A4Z0FDJ5_9GAMM</name>
<evidence type="ECO:0000313" key="13">
    <source>
        <dbReference type="Proteomes" id="UP000297890"/>
    </source>
</evidence>
<dbReference type="OrthoDB" id="9785252at2"/>
<dbReference type="SUPFAM" id="SSF47384">
    <property type="entry name" value="Homodimeric domain of signal transducing histidine kinase"/>
    <property type="match status" value="1"/>
</dbReference>
<dbReference type="EC" id="2.7.13.3" evidence="3"/>
<dbReference type="Gene3D" id="3.30.565.10">
    <property type="entry name" value="Histidine kinase-like ATPase, C-terminal domain"/>
    <property type="match status" value="1"/>
</dbReference>
<evidence type="ECO:0000256" key="8">
    <source>
        <dbReference type="ARBA" id="ARBA00022777"/>
    </source>
</evidence>
<feature type="domain" description="Histidine kinase" evidence="11">
    <location>
        <begin position="230"/>
        <end position="435"/>
    </location>
</feature>
<dbReference type="InterPro" id="IPR003594">
    <property type="entry name" value="HATPase_dom"/>
</dbReference>
<organism evidence="12 13">
    <name type="scientific">Candidatus Macondimonas diazotrophica</name>
    <dbReference type="NCBI Taxonomy" id="2305248"/>
    <lineage>
        <taxon>Bacteria</taxon>
        <taxon>Pseudomonadati</taxon>
        <taxon>Pseudomonadota</taxon>
        <taxon>Gammaproteobacteria</taxon>
        <taxon>Chromatiales</taxon>
        <taxon>Ectothiorhodospiraceae</taxon>
        <taxon>Candidatus Macondimonas</taxon>
    </lineage>
</organism>
<dbReference type="Pfam" id="PF25323">
    <property type="entry name" value="6TM_PilS"/>
    <property type="match status" value="1"/>
</dbReference>
<keyword evidence="9" id="KW-0067">ATP-binding</keyword>
<dbReference type="InterPro" id="IPR003661">
    <property type="entry name" value="HisK_dim/P_dom"/>
</dbReference>
<keyword evidence="6" id="KW-0808">Transferase</keyword>
<dbReference type="InterPro" id="IPR005467">
    <property type="entry name" value="His_kinase_dom"/>
</dbReference>
<evidence type="ECO:0000313" key="12">
    <source>
        <dbReference type="EMBL" id="TFZ84085.1"/>
    </source>
</evidence>
<feature type="transmembrane region" description="Helical" evidence="10">
    <location>
        <begin position="95"/>
        <end position="113"/>
    </location>
</feature>
<comment type="caution">
    <text evidence="12">The sequence shown here is derived from an EMBL/GenBank/DDBJ whole genome shotgun (WGS) entry which is preliminary data.</text>
</comment>
<feature type="transmembrane region" description="Helical" evidence="10">
    <location>
        <begin position="142"/>
        <end position="159"/>
    </location>
</feature>
<evidence type="ECO:0000256" key="10">
    <source>
        <dbReference type="SAM" id="Phobius"/>
    </source>
</evidence>
<dbReference type="SMART" id="SM00388">
    <property type="entry name" value="HisKA"/>
    <property type="match status" value="1"/>
</dbReference>
<dbReference type="Pfam" id="PF02518">
    <property type="entry name" value="HATPase_c"/>
    <property type="match status" value="1"/>
</dbReference>
<keyword evidence="13" id="KW-1185">Reference proteome</keyword>
<evidence type="ECO:0000256" key="2">
    <source>
        <dbReference type="ARBA" id="ARBA00004651"/>
    </source>
</evidence>
<comment type="subcellular location">
    <subcellularLocation>
        <location evidence="2">Cell membrane</location>
        <topology evidence="2">Multi-pass membrane protein</topology>
    </subcellularLocation>
</comment>
<evidence type="ECO:0000256" key="6">
    <source>
        <dbReference type="ARBA" id="ARBA00022679"/>
    </source>
</evidence>
<dbReference type="InterPro" id="IPR004358">
    <property type="entry name" value="Sig_transdc_His_kin-like_C"/>
</dbReference>
<evidence type="ECO:0000256" key="3">
    <source>
        <dbReference type="ARBA" id="ARBA00012438"/>
    </source>
</evidence>
<protein>
    <recommendedName>
        <fullName evidence="3">histidine kinase</fullName>
        <ecNumber evidence="3">2.7.13.3</ecNumber>
    </recommendedName>
</protein>
<comment type="catalytic activity">
    <reaction evidence="1">
        <text>ATP + protein L-histidine = ADP + protein N-phospho-L-histidine.</text>
        <dbReference type="EC" id="2.7.13.3"/>
    </reaction>
</comment>
<dbReference type="InterPro" id="IPR036097">
    <property type="entry name" value="HisK_dim/P_sf"/>
</dbReference>
<dbReference type="Gene3D" id="1.10.287.130">
    <property type="match status" value="1"/>
</dbReference>
<dbReference type="GO" id="GO:0005524">
    <property type="term" value="F:ATP binding"/>
    <property type="evidence" value="ECO:0007669"/>
    <property type="project" value="UniProtKB-KW"/>
</dbReference>
<dbReference type="SMART" id="SM00387">
    <property type="entry name" value="HATPase_c"/>
    <property type="match status" value="1"/>
</dbReference>
<dbReference type="AlphaFoldDB" id="A0A4Z0FDJ5"/>
<accession>A0A4Z0FDJ5</accession>
<keyword evidence="10" id="KW-0812">Transmembrane</keyword>
<reference evidence="12 13" key="1">
    <citation type="journal article" date="2019" name="ISME J.">
        <title>Candidatus Macondimonas diazotrophica, a novel gammaproteobacterial genus dominating crude-oil-contaminated coastal sediments.</title>
        <authorList>
            <person name="Karthikeyan S."/>
            <person name="Konstantinidis K."/>
        </authorList>
    </citation>
    <scope>NUCLEOTIDE SEQUENCE [LARGE SCALE GENOMIC DNA]</scope>
    <source>
        <strain evidence="12 13">KTK01</strain>
    </source>
</reference>
<dbReference type="GO" id="GO:0000155">
    <property type="term" value="F:phosphorelay sensor kinase activity"/>
    <property type="evidence" value="ECO:0007669"/>
    <property type="project" value="InterPro"/>
</dbReference>
<evidence type="ECO:0000256" key="4">
    <source>
        <dbReference type="ARBA" id="ARBA00022475"/>
    </source>
</evidence>
<evidence type="ECO:0000259" key="11">
    <source>
        <dbReference type="PROSITE" id="PS50109"/>
    </source>
</evidence>
<proteinExistence type="predicted"/>
<dbReference type="PANTHER" id="PTHR44936">
    <property type="entry name" value="SENSOR PROTEIN CREC"/>
    <property type="match status" value="1"/>
</dbReference>
<dbReference type="PROSITE" id="PS50109">
    <property type="entry name" value="HIS_KIN"/>
    <property type="match status" value="1"/>
</dbReference>
<evidence type="ECO:0000256" key="7">
    <source>
        <dbReference type="ARBA" id="ARBA00022741"/>
    </source>
</evidence>
<dbReference type="PANTHER" id="PTHR44936:SF10">
    <property type="entry name" value="SENSOR PROTEIN RSTB"/>
    <property type="match status" value="1"/>
</dbReference>
<dbReference type="EMBL" id="SRIO01000001">
    <property type="protein sequence ID" value="TFZ84085.1"/>
    <property type="molecule type" value="Genomic_DNA"/>
</dbReference>
<keyword evidence="8 12" id="KW-0418">Kinase</keyword>
<sequence>MPQRAIGLAPYNHQMNPHQSLRGQTHVPANNLHRLVLLRGTAHFGLAAVVVVAHWLLGLAVPLGLPLIILGVMVIDNASAWRLTQHIDSVSRPRFLRHLLVDIAGLTALLYVTGGHANPFASLYLLPLAVAASTLPARDTGTLALASVACYTALMFWNIPLAHSPAMAHDSFNLHLFGMWGSFVLAAGVMAFFVAAMAEELREREEVLALAREAALRDQQVVALGALAAGAAHELGTPLSSMTVLVDELSERCPDEPAVQDDLALLKSQVLRCRESLGRVLAAGGELRGEGAGVGNTEHLLRQTLERFKALRSDHPVRVAWAKPPPGPDLVIEETLIQSVISLLNNAADASPQPIGIEIDWDVRWLHLSIRDEGPGVSADLLPHLGRRGVSGKPSGHGLGLFLAQSVIRRMGGELALEFSRGHGSCARVTLPVLAPAAAREMSHASEDGHGIAPIVG</sequence>
<keyword evidence="10" id="KW-0472">Membrane</keyword>
<dbReference type="InterPro" id="IPR050980">
    <property type="entry name" value="2C_sensor_his_kinase"/>
</dbReference>
<dbReference type="RefSeq" id="WP_135280445.1">
    <property type="nucleotide sequence ID" value="NZ_SRIO01000001.1"/>
</dbReference>
<evidence type="ECO:0000256" key="1">
    <source>
        <dbReference type="ARBA" id="ARBA00000085"/>
    </source>
</evidence>
<dbReference type="CDD" id="cd00082">
    <property type="entry name" value="HisKA"/>
    <property type="match status" value="1"/>
</dbReference>
<gene>
    <name evidence="12" type="ORF">E4680_00650</name>
</gene>
<dbReference type="PRINTS" id="PR00344">
    <property type="entry name" value="BCTRLSENSOR"/>
</dbReference>
<evidence type="ECO:0000256" key="5">
    <source>
        <dbReference type="ARBA" id="ARBA00022553"/>
    </source>
</evidence>
<keyword evidence="4" id="KW-1003">Cell membrane</keyword>
<dbReference type="InterPro" id="IPR036890">
    <property type="entry name" value="HATPase_C_sf"/>
</dbReference>
<dbReference type="GO" id="GO:0005886">
    <property type="term" value="C:plasma membrane"/>
    <property type="evidence" value="ECO:0007669"/>
    <property type="project" value="UniProtKB-SubCell"/>
</dbReference>
<keyword evidence="5" id="KW-0597">Phosphoprotein</keyword>
<dbReference type="Proteomes" id="UP000297890">
    <property type="component" value="Unassembled WGS sequence"/>
</dbReference>